<keyword evidence="8" id="KW-0067">ATP-binding</keyword>
<dbReference type="FunFam" id="1.10.510.10:FF:000626">
    <property type="entry name" value="probable L-type lectin-domain containing receptor kinase S.5"/>
    <property type="match status" value="1"/>
</dbReference>
<evidence type="ECO:0000256" key="2">
    <source>
        <dbReference type="ARBA" id="ARBA00008536"/>
    </source>
</evidence>
<evidence type="ECO:0000313" key="14">
    <source>
        <dbReference type="EMBL" id="KAJ9695543.1"/>
    </source>
</evidence>
<dbReference type="GO" id="GO:0005524">
    <property type="term" value="F:ATP binding"/>
    <property type="evidence" value="ECO:0007669"/>
    <property type="project" value="UniProtKB-KW"/>
</dbReference>
<dbReference type="InterPro" id="IPR000719">
    <property type="entry name" value="Prot_kinase_dom"/>
</dbReference>
<keyword evidence="15" id="KW-1185">Reference proteome</keyword>
<dbReference type="Proteomes" id="UP001168098">
    <property type="component" value="Unassembled WGS sequence"/>
</dbReference>
<evidence type="ECO:0000256" key="6">
    <source>
        <dbReference type="ARBA" id="ARBA00022734"/>
    </source>
</evidence>
<dbReference type="SUPFAM" id="SSF56112">
    <property type="entry name" value="Protein kinase-like (PK-like)"/>
    <property type="match status" value="1"/>
</dbReference>
<dbReference type="EMBL" id="JARBHA010000008">
    <property type="protein sequence ID" value="KAJ9695543.1"/>
    <property type="molecule type" value="Genomic_DNA"/>
</dbReference>
<protein>
    <recommendedName>
        <fullName evidence="13">Protein kinase domain-containing protein</fullName>
    </recommendedName>
</protein>
<dbReference type="Gene3D" id="2.60.120.200">
    <property type="match status" value="1"/>
</dbReference>
<keyword evidence="10" id="KW-0472">Membrane</keyword>
<dbReference type="PANTHER" id="PTHR27007">
    <property type="match status" value="1"/>
</dbReference>
<keyword evidence="6" id="KW-0430">Lectin</keyword>
<evidence type="ECO:0000256" key="12">
    <source>
        <dbReference type="SAM" id="MobiDB-lite"/>
    </source>
</evidence>
<evidence type="ECO:0000256" key="1">
    <source>
        <dbReference type="ARBA" id="ARBA00004479"/>
    </source>
</evidence>
<evidence type="ECO:0000256" key="11">
    <source>
        <dbReference type="ARBA" id="ARBA00023170"/>
    </source>
</evidence>
<evidence type="ECO:0000313" key="15">
    <source>
        <dbReference type="Proteomes" id="UP001168098"/>
    </source>
</evidence>
<dbReference type="Pfam" id="PF00069">
    <property type="entry name" value="Pkinase"/>
    <property type="match status" value="1"/>
</dbReference>
<keyword evidence="5" id="KW-0732">Signal</keyword>
<keyword evidence="7" id="KW-0547">Nucleotide-binding</keyword>
<keyword evidence="11" id="KW-0675">Receptor</keyword>
<evidence type="ECO:0000256" key="7">
    <source>
        <dbReference type="ARBA" id="ARBA00022741"/>
    </source>
</evidence>
<feature type="compositionally biased region" description="Polar residues" evidence="12">
    <location>
        <begin position="550"/>
        <end position="562"/>
    </location>
</feature>
<name>A0AA39DSN2_VITRO</name>
<evidence type="ECO:0000256" key="8">
    <source>
        <dbReference type="ARBA" id="ARBA00022840"/>
    </source>
</evidence>
<keyword evidence="9" id="KW-1133">Transmembrane helix</keyword>
<comment type="similarity">
    <text evidence="3">In the C-terminal section; belongs to the protein kinase superfamily. Ser/Thr protein kinase family.</text>
</comment>
<dbReference type="InterPro" id="IPR050528">
    <property type="entry name" value="L-type_Lectin-RKs"/>
</dbReference>
<dbReference type="CDD" id="cd06899">
    <property type="entry name" value="lectin_legume_LecRK_Arcelin_ConA"/>
    <property type="match status" value="1"/>
</dbReference>
<evidence type="ECO:0000259" key="13">
    <source>
        <dbReference type="PROSITE" id="PS50011"/>
    </source>
</evidence>
<gene>
    <name evidence="14" type="ORF">PVL29_010832</name>
</gene>
<dbReference type="InterPro" id="IPR011009">
    <property type="entry name" value="Kinase-like_dom_sf"/>
</dbReference>
<evidence type="ECO:0000256" key="10">
    <source>
        <dbReference type="ARBA" id="ARBA00023136"/>
    </source>
</evidence>
<reference evidence="14 15" key="1">
    <citation type="journal article" date="2023" name="BMC Biotechnol.">
        <title>Vitis rotundifolia cv Carlos genome sequencing.</title>
        <authorList>
            <person name="Huff M."/>
            <person name="Hulse-Kemp A."/>
            <person name="Scheffler B."/>
            <person name="Youngblood R."/>
            <person name="Simpson S."/>
            <person name="Babiker E."/>
            <person name="Staton M."/>
        </authorList>
    </citation>
    <scope>NUCLEOTIDE SEQUENCE [LARGE SCALE GENOMIC DNA]</scope>
    <source>
        <tissue evidence="14">Leaf</tissue>
    </source>
</reference>
<organism evidence="14 15">
    <name type="scientific">Vitis rotundifolia</name>
    <name type="common">Muscadine grape</name>
    <dbReference type="NCBI Taxonomy" id="103349"/>
    <lineage>
        <taxon>Eukaryota</taxon>
        <taxon>Viridiplantae</taxon>
        <taxon>Streptophyta</taxon>
        <taxon>Embryophyta</taxon>
        <taxon>Tracheophyta</taxon>
        <taxon>Spermatophyta</taxon>
        <taxon>Magnoliopsida</taxon>
        <taxon>eudicotyledons</taxon>
        <taxon>Gunneridae</taxon>
        <taxon>Pentapetalae</taxon>
        <taxon>rosids</taxon>
        <taxon>Vitales</taxon>
        <taxon>Vitaceae</taxon>
        <taxon>Viteae</taxon>
        <taxon>Vitis</taxon>
    </lineage>
</organism>
<keyword evidence="4" id="KW-0812">Transmembrane</keyword>
<dbReference type="GO" id="GO:0030246">
    <property type="term" value="F:carbohydrate binding"/>
    <property type="evidence" value="ECO:0007669"/>
    <property type="project" value="UniProtKB-KW"/>
</dbReference>
<feature type="region of interest" description="Disordered" evidence="12">
    <location>
        <begin position="541"/>
        <end position="562"/>
    </location>
</feature>
<feature type="domain" description="Protein kinase" evidence="13">
    <location>
        <begin position="218"/>
        <end position="522"/>
    </location>
</feature>
<dbReference type="GO" id="GO:0016020">
    <property type="term" value="C:membrane"/>
    <property type="evidence" value="ECO:0007669"/>
    <property type="project" value="UniProtKB-SubCell"/>
</dbReference>
<dbReference type="InterPro" id="IPR001220">
    <property type="entry name" value="Legume_lectin_dom"/>
</dbReference>
<dbReference type="PROSITE" id="PS50011">
    <property type="entry name" value="PROTEIN_KINASE_DOM"/>
    <property type="match status" value="1"/>
</dbReference>
<dbReference type="Gene3D" id="1.10.510.10">
    <property type="entry name" value="Transferase(Phosphotransferase) domain 1"/>
    <property type="match status" value="1"/>
</dbReference>
<sequence length="562" mass="62792">MASDTIQLTHNVLNNGGCGRVFYRRPLKLWSTGRGTLPFNSTFVINITPLTYPGGEGLAFILTGIENTMGSSTRGAVAVEFDTRKSYPEDLDDNHVGLDLNSIYSRKQESLSVNLSSGIDIKVKVQYDGQGLSIFVGENRSVPVIFESLNLYDYLPQKIYVGFSASTGVYAQINSVKSWEFSGLELYDDAPNLLWVWITVPGAIGLDHVEEEDDDPGWFELQIQGSSTAPRKFKLKELEAATENFNSDNLLGRGGFGTVAVKRFSRNSHEGKRDFIAEITTISYLHHRNLVKLLGWCHERDELLLVYEFMPNKSLDKLKFCNQNHGVETNPVTLNWERRHGVIYGVAQALDYLHNRCEKRVLHRDTKASNVMLDSEFNGRLGDFGLARTINPSDQTHHSTKAIAGTPGYMAPESFLMGRATVQTDVYAFGVLVLEVVCGRKPGRQSMQNNYNSSIVDWVWENYRGRSILDVVDLQLNGVFSKEQAECVLVLALASCHPNPYQRPSMRTTLRVLAGEVAPPVIPMDRPAFVWPPAMPPSLNEDLEDYPFSGDQNTPSSQPIGR</sequence>
<dbReference type="InterPro" id="IPR013320">
    <property type="entry name" value="ConA-like_dom_sf"/>
</dbReference>
<evidence type="ECO:0000256" key="5">
    <source>
        <dbReference type="ARBA" id="ARBA00022729"/>
    </source>
</evidence>
<dbReference type="GO" id="GO:0004672">
    <property type="term" value="F:protein kinase activity"/>
    <property type="evidence" value="ECO:0007669"/>
    <property type="project" value="InterPro"/>
</dbReference>
<dbReference type="AlphaFoldDB" id="A0AA39DSN2"/>
<accession>A0AA39DSN2</accession>
<dbReference type="Gene3D" id="3.30.200.20">
    <property type="entry name" value="Phosphorylase Kinase, domain 1"/>
    <property type="match status" value="1"/>
</dbReference>
<comment type="similarity">
    <text evidence="2">In the N-terminal section; belongs to the leguminous lectin family.</text>
</comment>
<evidence type="ECO:0000256" key="3">
    <source>
        <dbReference type="ARBA" id="ARBA00010217"/>
    </source>
</evidence>
<dbReference type="Pfam" id="PF00139">
    <property type="entry name" value="Lectin_legB"/>
    <property type="match status" value="1"/>
</dbReference>
<dbReference type="SUPFAM" id="SSF49899">
    <property type="entry name" value="Concanavalin A-like lectins/glucanases"/>
    <property type="match status" value="1"/>
</dbReference>
<proteinExistence type="inferred from homology"/>
<evidence type="ECO:0000256" key="9">
    <source>
        <dbReference type="ARBA" id="ARBA00022989"/>
    </source>
</evidence>
<comment type="caution">
    <text evidence="14">The sequence shown here is derived from an EMBL/GenBank/DDBJ whole genome shotgun (WGS) entry which is preliminary data.</text>
</comment>
<comment type="subcellular location">
    <subcellularLocation>
        <location evidence="1">Membrane</location>
        <topology evidence="1">Single-pass type I membrane protein</topology>
    </subcellularLocation>
</comment>
<evidence type="ECO:0000256" key="4">
    <source>
        <dbReference type="ARBA" id="ARBA00022692"/>
    </source>
</evidence>